<protein>
    <recommendedName>
        <fullName evidence="6">DUF2264 domain-containing protein</fullName>
    </recommendedName>
</protein>
<feature type="region of interest" description="Disordered" evidence="1">
    <location>
        <begin position="567"/>
        <end position="595"/>
    </location>
</feature>
<evidence type="ECO:0000313" key="4">
    <source>
        <dbReference type="EMBL" id="GGO89104.1"/>
    </source>
</evidence>
<evidence type="ECO:0000259" key="2">
    <source>
        <dbReference type="Pfam" id="PF10022"/>
    </source>
</evidence>
<gene>
    <name evidence="4" type="ORF">GCM10012280_31470</name>
</gene>
<dbReference type="PIRSF" id="PIRSF014753">
    <property type="entry name" value="UCP014753"/>
    <property type="match status" value="1"/>
</dbReference>
<dbReference type="Pfam" id="PF10022">
    <property type="entry name" value="DUF2264"/>
    <property type="match status" value="1"/>
</dbReference>
<dbReference type="Pfam" id="PF20938">
    <property type="entry name" value="DUF2264_C"/>
    <property type="match status" value="1"/>
</dbReference>
<dbReference type="InterPro" id="IPR016624">
    <property type="entry name" value="UCP014753"/>
</dbReference>
<dbReference type="AlphaFoldDB" id="A0A917ZS04"/>
<dbReference type="RefSeq" id="WP_229698454.1">
    <property type="nucleotide sequence ID" value="NZ_BMMS01000012.1"/>
</dbReference>
<feature type="domain" description="DUF2264" evidence="3">
    <location>
        <begin position="358"/>
        <end position="566"/>
    </location>
</feature>
<sequence>MSDRDEPRRMLLDLAEPLLPHFSPGGARLRLGTNTAVYDDAAAELEAFARPLWGLAPLAAGGGAFGHWEPWQRGLAAGTDPENPEYWGPPTHRDQRIVESAALGLALALAPERLWDPLTGRERDRAAAWLSTALTTETGDNNWLFFPVLVGLGLDRVGVPFDPAANTARLDHLEGLALGDGWYSDGPTEQRDYYIPFAMHYYGLIYAALNGERDPARAERFRRRAADFAGDYQHWFTGEGAAVPFGRSLTYRFAQGSFWGALAFAGVEALPWGAVKGHLLRHLRWWQRQPVRDGRGLLTVGYGYPQPTLAEQYNAPGSPYWSMKAFLPLALPAAHPFWTAPEQAAPELPDTATQPHAGAVLMRAEQGRHVVLLSSRQHNGWARHGAAKYAKFAYSSYFGFSVPAGSLGLDQGAFDSTLALSDDGGAHWRTREVPKDPEAKDGRLFSRWSPWPGVEIETWLLAEPPWHFRIHRVVTDRPLRTAEGAFAVDRDPAPHRTAVGPGRAAFSSPAGLCVIEDLDGSRLGELVHPLPGTNVIARRTVLPTLTGELPPGETRLTCAVLALTEPAPTAHPWPTPPPPPPGPTPQWSRRAEPDR</sequence>
<proteinExistence type="predicted"/>
<evidence type="ECO:0008006" key="6">
    <source>
        <dbReference type="Google" id="ProtNLM"/>
    </source>
</evidence>
<evidence type="ECO:0000313" key="5">
    <source>
        <dbReference type="Proteomes" id="UP000641932"/>
    </source>
</evidence>
<organism evidence="4 5">
    <name type="scientific">Wenjunlia tyrosinilytica</name>
    <dbReference type="NCBI Taxonomy" id="1544741"/>
    <lineage>
        <taxon>Bacteria</taxon>
        <taxon>Bacillati</taxon>
        <taxon>Actinomycetota</taxon>
        <taxon>Actinomycetes</taxon>
        <taxon>Kitasatosporales</taxon>
        <taxon>Streptomycetaceae</taxon>
        <taxon>Wenjunlia</taxon>
    </lineage>
</organism>
<name>A0A917ZS04_9ACTN</name>
<dbReference type="Proteomes" id="UP000641932">
    <property type="component" value="Unassembled WGS sequence"/>
</dbReference>
<keyword evidence="5" id="KW-1185">Reference proteome</keyword>
<comment type="caution">
    <text evidence="4">The sequence shown here is derived from an EMBL/GenBank/DDBJ whole genome shotgun (WGS) entry which is preliminary data.</text>
</comment>
<dbReference type="PANTHER" id="PTHR35339:SF4">
    <property type="entry name" value="LINALOOL DEHYDRATASE_ISOMERASE DOMAIN-CONTAINING PROTEIN"/>
    <property type="match status" value="1"/>
</dbReference>
<dbReference type="InterPro" id="IPR049237">
    <property type="entry name" value="DUF2264_C"/>
</dbReference>
<feature type="domain" description="DUF2264" evidence="2">
    <location>
        <begin position="4"/>
        <end position="343"/>
    </location>
</feature>
<reference evidence="4" key="1">
    <citation type="journal article" date="2014" name="Int. J. Syst. Evol. Microbiol.">
        <title>Complete genome sequence of Corynebacterium casei LMG S-19264T (=DSM 44701T), isolated from a smear-ripened cheese.</title>
        <authorList>
            <consortium name="US DOE Joint Genome Institute (JGI-PGF)"/>
            <person name="Walter F."/>
            <person name="Albersmeier A."/>
            <person name="Kalinowski J."/>
            <person name="Ruckert C."/>
        </authorList>
    </citation>
    <scope>NUCLEOTIDE SEQUENCE</scope>
    <source>
        <strain evidence="4">CGMCC 4.7201</strain>
    </source>
</reference>
<evidence type="ECO:0000256" key="1">
    <source>
        <dbReference type="SAM" id="MobiDB-lite"/>
    </source>
</evidence>
<reference evidence="4" key="2">
    <citation type="submission" date="2020-09" db="EMBL/GenBank/DDBJ databases">
        <authorList>
            <person name="Sun Q."/>
            <person name="Zhou Y."/>
        </authorList>
    </citation>
    <scope>NUCLEOTIDE SEQUENCE</scope>
    <source>
        <strain evidence="4">CGMCC 4.7201</strain>
    </source>
</reference>
<accession>A0A917ZS04</accession>
<feature type="compositionally biased region" description="Pro residues" evidence="1">
    <location>
        <begin position="569"/>
        <end position="584"/>
    </location>
</feature>
<dbReference type="PANTHER" id="PTHR35339">
    <property type="entry name" value="LINALOOL DEHYDRATASE_ISOMERASE DOMAIN-CONTAINING PROTEIN"/>
    <property type="match status" value="1"/>
</dbReference>
<dbReference type="EMBL" id="BMMS01000012">
    <property type="protein sequence ID" value="GGO89104.1"/>
    <property type="molecule type" value="Genomic_DNA"/>
</dbReference>
<evidence type="ECO:0000259" key="3">
    <source>
        <dbReference type="Pfam" id="PF20938"/>
    </source>
</evidence>
<dbReference type="InterPro" id="IPR049349">
    <property type="entry name" value="DUF2264_N"/>
</dbReference>